<evidence type="ECO:0000259" key="8">
    <source>
        <dbReference type="Pfam" id="PF20628"/>
    </source>
</evidence>
<keyword evidence="2 9" id="KW-0575">Peroxidase</keyword>
<evidence type="ECO:0000256" key="2">
    <source>
        <dbReference type="ARBA" id="ARBA00022559"/>
    </source>
</evidence>
<evidence type="ECO:0000313" key="9">
    <source>
        <dbReference type="EMBL" id="MTG97382.1"/>
    </source>
</evidence>
<evidence type="ECO:0000256" key="3">
    <source>
        <dbReference type="ARBA" id="ARBA00022723"/>
    </source>
</evidence>
<dbReference type="Pfam" id="PF20628">
    <property type="entry name" value="Dyp_perox_C"/>
    <property type="match status" value="1"/>
</dbReference>
<dbReference type="Pfam" id="PF04261">
    <property type="entry name" value="Dyp_perox_N"/>
    <property type="match status" value="1"/>
</dbReference>
<evidence type="ECO:0000256" key="6">
    <source>
        <dbReference type="ARBA" id="ARBA00025737"/>
    </source>
</evidence>
<dbReference type="AlphaFoldDB" id="A0A6I3LMJ6"/>
<reference evidence="9 10" key="1">
    <citation type="submission" date="2019-11" db="EMBL/GenBank/DDBJ databases">
        <title>Genome of Strain BIT-d1.</title>
        <authorList>
            <person name="Yang Y."/>
        </authorList>
    </citation>
    <scope>NUCLEOTIDE SEQUENCE [LARGE SCALE GENOMIC DNA]</scope>
    <source>
        <strain evidence="9 10">BIT-d1</strain>
    </source>
</reference>
<keyword evidence="10" id="KW-1185">Reference proteome</keyword>
<name>A0A6I3LMJ6_9FLAO</name>
<dbReference type="GO" id="GO:0046872">
    <property type="term" value="F:metal ion binding"/>
    <property type="evidence" value="ECO:0007669"/>
    <property type="project" value="UniProtKB-KW"/>
</dbReference>
<comment type="cofactor">
    <cofactor evidence="1">
        <name>heme b</name>
        <dbReference type="ChEBI" id="CHEBI:60344"/>
    </cofactor>
</comment>
<dbReference type="PROSITE" id="PS51404">
    <property type="entry name" value="DYP_PEROXIDASE"/>
    <property type="match status" value="1"/>
</dbReference>
<dbReference type="SUPFAM" id="SSF54909">
    <property type="entry name" value="Dimeric alpha+beta barrel"/>
    <property type="match status" value="1"/>
</dbReference>
<evidence type="ECO:0000256" key="1">
    <source>
        <dbReference type="ARBA" id="ARBA00001970"/>
    </source>
</evidence>
<keyword evidence="5" id="KW-0408">Iron</keyword>
<dbReference type="EMBL" id="WMJX01000006">
    <property type="protein sequence ID" value="MTG97382.1"/>
    <property type="molecule type" value="Genomic_DNA"/>
</dbReference>
<protein>
    <submittedName>
        <fullName evidence="9">Dyp-type peroxidase</fullName>
    </submittedName>
</protein>
<proteinExistence type="inferred from homology"/>
<dbReference type="GO" id="GO:0005829">
    <property type="term" value="C:cytosol"/>
    <property type="evidence" value="ECO:0007669"/>
    <property type="project" value="TreeGrafter"/>
</dbReference>
<accession>A0A6I3LMJ6</accession>
<dbReference type="PANTHER" id="PTHR30521">
    <property type="entry name" value="DEFERROCHELATASE/PEROXIDASE"/>
    <property type="match status" value="1"/>
</dbReference>
<comment type="caution">
    <text evidence="9">The sequence shown here is derived from an EMBL/GenBank/DDBJ whole genome shotgun (WGS) entry which is preliminary data.</text>
</comment>
<keyword evidence="4" id="KW-0560">Oxidoreductase</keyword>
<dbReference type="InterPro" id="IPR011008">
    <property type="entry name" value="Dimeric_a/b-barrel"/>
</dbReference>
<evidence type="ECO:0000256" key="5">
    <source>
        <dbReference type="ARBA" id="ARBA00023004"/>
    </source>
</evidence>
<dbReference type="PANTHER" id="PTHR30521:SF0">
    <property type="entry name" value="DYP-TYPE PEROXIDASE FAMILY PROTEIN"/>
    <property type="match status" value="1"/>
</dbReference>
<keyword evidence="3" id="KW-0479">Metal-binding</keyword>
<dbReference type="NCBIfam" id="TIGR01413">
    <property type="entry name" value="Dyp_perox_fam"/>
    <property type="match status" value="1"/>
</dbReference>
<feature type="domain" description="Dyp-type peroxidase C-terminal" evidence="8">
    <location>
        <begin position="145"/>
        <end position="307"/>
    </location>
</feature>
<organism evidence="9 10">
    <name type="scientific">Myroides albus</name>
    <dbReference type="NCBI Taxonomy" id="2562892"/>
    <lineage>
        <taxon>Bacteria</taxon>
        <taxon>Pseudomonadati</taxon>
        <taxon>Bacteroidota</taxon>
        <taxon>Flavobacteriia</taxon>
        <taxon>Flavobacteriales</taxon>
        <taxon>Flavobacteriaceae</taxon>
        <taxon>Myroides</taxon>
    </lineage>
</organism>
<dbReference type="RefSeq" id="WP_155091430.1">
    <property type="nucleotide sequence ID" value="NZ_WMJX01000006.1"/>
</dbReference>
<dbReference type="OrthoDB" id="3251355at2"/>
<sequence>MKRADFTPQNVTDSPNVNTIFSIWVFKDNIDIKHSFERVCALVENFNNSFRTRLPNTEASCVMGIGYEAWLKLDMPMPMPLELKTFNEIKGPKHTAVSTPGDLHFHLRSTTMGACFDMSMALSEVLIEIADCIDEVQAFRYWDGRSVIGFVDGTENPQGQDREHYAMVGEESDLYQGGSYLFVQKYLHNMKSWNSTSVEEQERVIGRYKMSDIEMPDDIKPSNSHTALTNIEDEDGNELKIIRDNLPFGNASKGEIGTYFISYANRFSTTEKMLENMFIGDPVGNYDRLLDFSTAVSGSLYFVPTLDMLGDYSAD</sequence>
<dbReference type="GO" id="GO:0020037">
    <property type="term" value="F:heme binding"/>
    <property type="evidence" value="ECO:0007669"/>
    <property type="project" value="InterPro"/>
</dbReference>
<dbReference type="InterPro" id="IPR048327">
    <property type="entry name" value="Dyp_perox_N"/>
</dbReference>
<dbReference type="InterPro" id="IPR048328">
    <property type="entry name" value="Dyp_perox_C"/>
</dbReference>
<evidence type="ECO:0000256" key="4">
    <source>
        <dbReference type="ARBA" id="ARBA00023002"/>
    </source>
</evidence>
<dbReference type="InterPro" id="IPR006314">
    <property type="entry name" value="Dyp_peroxidase"/>
</dbReference>
<gene>
    <name evidence="9" type="ORF">GJV76_04410</name>
</gene>
<evidence type="ECO:0000313" key="10">
    <source>
        <dbReference type="Proteomes" id="UP000438760"/>
    </source>
</evidence>
<evidence type="ECO:0000259" key="7">
    <source>
        <dbReference type="Pfam" id="PF04261"/>
    </source>
</evidence>
<dbReference type="Proteomes" id="UP000438760">
    <property type="component" value="Unassembled WGS sequence"/>
</dbReference>
<dbReference type="GO" id="GO:0004601">
    <property type="term" value="F:peroxidase activity"/>
    <property type="evidence" value="ECO:0007669"/>
    <property type="project" value="UniProtKB-KW"/>
</dbReference>
<feature type="domain" description="Dyp-type peroxidase N-terminal" evidence="7">
    <location>
        <begin position="49"/>
        <end position="137"/>
    </location>
</feature>
<comment type="similarity">
    <text evidence="6">Belongs to the DyP-type peroxidase family.</text>
</comment>